<name>A0A1H5VQ82_9HYPH</name>
<dbReference type="AlphaFoldDB" id="A0A1H5VQ82"/>
<dbReference type="EMBL" id="FNUY01000002">
    <property type="protein sequence ID" value="SEF89380.1"/>
    <property type="molecule type" value="Genomic_DNA"/>
</dbReference>
<dbReference type="InterPro" id="IPR044855">
    <property type="entry name" value="CoA-Trfase_III_dom3_sf"/>
</dbReference>
<dbReference type="PANTHER" id="PTHR48228:SF5">
    <property type="entry name" value="ALPHA-METHYLACYL-COA RACEMASE"/>
    <property type="match status" value="1"/>
</dbReference>
<accession>A0A1H5VQ82</accession>
<evidence type="ECO:0000313" key="2">
    <source>
        <dbReference type="Proteomes" id="UP000236743"/>
    </source>
</evidence>
<dbReference type="RefSeq" id="WP_103871624.1">
    <property type="nucleotide sequence ID" value="NZ_FNUY01000002.1"/>
</dbReference>
<dbReference type="PANTHER" id="PTHR48228">
    <property type="entry name" value="SUCCINYL-COA--D-CITRAMALATE COA-TRANSFERASE"/>
    <property type="match status" value="1"/>
</dbReference>
<reference evidence="1 2" key="1">
    <citation type="submission" date="2016-10" db="EMBL/GenBank/DDBJ databases">
        <authorList>
            <person name="de Groot N.N."/>
        </authorList>
    </citation>
    <scope>NUCLEOTIDE SEQUENCE [LARGE SCALE GENOMIC DNA]</scope>
    <source>
        <strain evidence="1 2">DSM 26656</strain>
    </source>
</reference>
<protein>
    <submittedName>
        <fullName evidence="1">Crotonobetainyl-CoA:carnitine CoA-transferase CaiB</fullName>
    </submittedName>
</protein>
<gene>
    <name evidence="1" type="ORF">SAMN04488115_102389</name>
</gene>
<dbReference type="Gene3D" id="3.30.1540.10">
    <property type="entry name" value="formyl-coa transferase, domain 3"/>
    <property type="match status" value="1"/>
</dbReference>
<dbReference type="Gene3D" id="3.40.50.10540">
    <property type="entry name" value="Crotonobetainyl-coa:carnitine coa-transferase, domain 1"/>
    <property type="match status" value="1"/>
</dbReference>
<dbReference type="OrthoDB" id="9806585at2"/>
<dbReference type="SUPFAM" id="SSF89796">
    <property type="entry name" value="CoA-transferase family III (CaiB/BaiF)"/>
    <property type="match status" value="1"/>
</dbReference>
<keyword evidence="1" id="KW-0808">Transferase</keyword>
<organism evidence="1 2">
    <name type="scientific">Bosea lathyri</name>
    <dbReference type="NCBI Taxonomy" id="1036778"/>
    <lineage>
        <taxon>Bacteria</taxon>
        <taxon>Pseudomonadati</taxon>
        <taxon>Pseudomonadota</taxon>
        <taxon>Alphaproteobacteria</taxon>
        <taxon>Hyphomicrobiales</taxon>
        <taxon>Boseaceae</taxon>
        <taxon>Bosea</taxon>
    </lineage>
</organism>
<dbReference type="InterPro" id="IPR050509">
    <property type="entry name" value="CoA-transferase_III"/>
</dbReference>
<dbReference type="InterPro" id="IPR023606">
    <property type="entry name" value="CoA-Trfase_III_dom_1_sf"/>
</dbReference>
<dbReference type="Proteomes" id="UP000236743">
    <property type="component" value="Unassembled WGS sequence"/>
</dbReference>
<dbReference type="Pfam" id="PF02515">
    <property type="entry name" value="CoA_transf_3"/>
    <property type="match status" value="1"/>
</dbReference>
<dbReference type="GO" id="GO:0016740">
    <property type="term" value="F:transferase activity"/>
    <property type="evidence" value="ECO:0007669"/>
    <property type="project" value="UniProtKB-KW"/>
</dbReference>
<keyword evidence="2" id="KW-1185">Reference proteome</keyword>
<dbReference type="InterPro" id="IPR003673">
    <property type="entry name" value="CoA-Trfase_fam_III"/>
</dbReference>
<proteinExistence type="predicted"/>
<evidence type="ECO:0000313" key="1">
    <source>
        <dbReference type="EMBL" id="SEF89380.1"/>
    </source>
</evidence>
<sequence>MLPLDDLLVLDFSTLLPGPLASLFLAEAGARVIKVERPGGEDMRGFPPRFGETSAPFAALNRGKASVEIDLKAEDALARLTPLIAKADILIEQFRPGVMERLGFGFAALARINPRLIYCSISGYGQSGPRAQEAGHDINYQAIGGLLGQSLKRAAPPPLPPPLVADIAGGTMPAVLNILLALRQRERAGRGCHLDIAMADAMPTFAWYGLAQGQVTGSFPDGAEGLLTGASPRYGLYATADGWFLAVGALEPKFWAAFCEAIALDPTLRDDRHDPEATRAGIAAIIASEPAAHWRDYLEPCDCCCTVVRTLEEALADPHLTLRGQLDMQAQEPGGRRLVSTPLPLAPVFREKAQALRKVAASGEDTESLLGGAKVRS</sequence>